<sequence>MLTTRYHIGSIVAIFFALGIGILIGGTLGQTWMNHTENNLVDRLMTRYENQIQRTQSLEKQIVYLQTVNQQLTPRIQNKKVVWYRSDDQKQDMLSFVMKSAGIVWEEVHLEEGTTPADLANKWRESVEKPDLLIVSGTNWTNEWPEEVQTVMQEDIDHPKIIYLEPEQMDISKPAAIAEFLQYLKTVLEDETHAAFYFYHYSGL</sequence>
<dbReference type="InterPro" id="IPR021522">
    <property type="entry name" value="MctB"/>
</dbReference>
<comment type="caution">
    <text evidence="2">The sequence shown here is derived from an EMBL/GenBank/DDBJ whole genome shotgun (WGS) entry which is preliminary data.</text>
</comment>
<organism evidence="2 3">
    <name type="scientific">Marinicrinis lubricantis</name>
    <dbReference type="NCBI Taxonomy" id="2086470"/>
    <lineage>
        <taxon>Bacteria</taxon>
        <taxon>Bacillati</taxon>
        <taxon>Bacillota</taxon>
        <taxon>Bacilli</taxon>
        <taxon>Bacillales</taxon>
        <taxon>Paenibacillaceae</taxon>
    </lineage>
</organism>
<name>A0ABW1ISJ0_9BACL</name>
<keyword evidence="1" id="KW-0472">Membrane</keyword>
<proteinExistence type="predicted"/>
<dbReference type="EMBL" id="JBHSQV010000175">
    <property type="protein sequence ID" value="MFC5988028.1"/>
    <property type="molecule type" value="Genomic_DNA"/>
</dbReference>
<keyword evidence="1" id="KW-1133">Transmembrane helix</keyword>
<reference evidence="3" key="1">
    <citation type="journal article" date="2019" name="Int. J. Syst. Evol. Microbiol.">
        <title>The Global Catalogue of Microorganisms (GCM) 10K type strain sequencing project: providing services to taxonomists for standard genome sequencing and annotation.</title>
        <authorList>
            <consortium name="The Broad Institute Genomics Platform"/>
            <consortium name="The Broad Institute Genome Sequencing Center for Infectious Disease"/>
            <person name="Wu L."/>
            <person name="Ma J."/>
        </authorList>
    </citation>
    <scope>NUCLEOTIDE SEQUENCE [LARGE SCALE GENOMIC DNA]</scope>
    <source>
        <strain evidence="3">CCM 8749</strain>
    </source>
</reference>
<dbReference type="Proteomes" id="UP001596250">
    <property type="component" value="Unassembled WGS sequence"/>
</dbReference>
<protein>
    <submittedName>
        <fullName evidence="2">Copper transporter</fullName>
    </submittedName>
</protein>
<dbReference type="Pfam" id="PF11382">
    <property type="entry name" value="MctB"/>
    <property type="match status" value="1"/>
</dbReference>
<feature type="transmembrane region" description="Helical" evidence="1">
    <location>
        <begin position="6"/>
        <end position="28"/>
    </location>
</feature>
<evidence type="ECO:0000313" key="3">
    <source>
        <dbReference type="Proteomes" id="UP001596250"/>
    </source>
</evidence>
<evidence type="ECO:0000313" key="2">
    <source>
        <dbReference type="EMBL" id="MFC5988028.1"/>
    </source>
</evidence>
<dbReference type="RefSeq" id="WP_379895469.1">
    <property type="nucleotide sequence ID" value="NZ_CBCSCT010000024.1"/>
</dbReference>
<keyword evidence="3" id="KW-1185">Reference proteome</keyword>
<gene>
    <name evidence="2" type="ORF">ACFPXP_16620</name>
</gene>
<evidence type="ECO:0000256" key="1">
    <source>
        <dbReference type="SAM" id="Phobius"/>
    </source>
</evidence>
<accession>A0ABW1ISJ0</accession>
<keyword evidence="1" id="KW-0812">Transmembrane</keyword>